<name>A0A6P2D9K5_9BACT</name>
<keyword evidence="2" id="KW-1185">Reference proteome</keyword>
<evidence type="ECO:0000313" key="2">
    <source>
        <dbReference type="Proteomes" id="UP000464178"/>
    </source>
</evidence>
<reference evidence="1 2" key="1">
    <citation type="submission" date="2019-05" db="EMBL/GenBank/DDBJ databases">
        <authorList>
            <consortium name="Science for Life Laboratories"/>
        </authorList>
    </citation>
    <scope>NUCLEOTIDE SEQUENCE [LARGE SCALE GENOMIC DNA]</scope>
    <source>
        <strain evidence="1">Soil9</strain>
    </source>
</reference>
<dbReference type="EMBL" id="LR593886">
    <property type="protein sequence ID" value="VTR97859.1"/>
    <property type="molecule type" value="Genomic_DNA"/>
</dbReference>
<dbReference type="RefSeq" id="WP_162671392.1">
    <property type="nucleotide sequence ID" value="NZ_LR593886.1"/>
</dbReference>
<dbReference type="Proteomes" id="UP000464178">
    <property type="component" value="Chromosome"/>
</dbReference>
<proteinExistence type="predicted"/>
<accession>A0A6P2D9K5</accession>
<dbReference type="AlphaFoldDB" id="A0A6P2D9K5"/>
<protein>
    <submittedName>
        <fullName evidence="1">Uncharacterized protein</fullName>
    </submittedName>
</protein>
<organism evidence="1 2">
    <name type="scientific">Gemmata massiliana</name>
    <dbReference type="NCBI Taxonomy" id="1210884"/>
    <lineage>
        <taxon>Bacteria</taxon>
        <taxon>Pseudomonadati</taxon>
        <taxon>Planctomycetota</taxon>
        <taxon>Planctomycetia</taxon>
        <taxon>Gemmatales</taxon>
        <taxon>Gemmataceae</taxon>
        <taxon>Gemmata</taxon>
    </lineage>
</organism>
<evidence type="ECO:0000313" key="1">
    <source>
        <dbReference type="EMBL" id="VTR97859.1"/>
    </source>
</evidence>
<sequence length="119" mass="13096">MTRSNKTKRQSHDRAAKAENELRRHVAEWVGAIRTLIMQLHYEVSRVHDAAKDGTMLARLIDTTALNNVYIELYDADCASGNLTVEGYEFSVPDLLAARDRICAQLPALAIAGTKGGAL</sequence>
<gene>
    <name evidence="1" type="ORF">SOIL9_05060</name>
</gene>
<dbReference type="KEGG" id="gms:SOIL9_05060"/>